<evidence type="ECO:0000313" key="3">
    <source>
        <dbReference type="EMBL" id="OTA34099.1"/>
    </source>
</evidence>
<sequence length="516" mass="56347">MPKAKWIDKKNATTFSLVHRAQNDPLIHDQDAPSMVFAEKQQPRRPVDDVDDEDDYPYSSAGSVISSRAGPRSKKTRQRGDLEEEFGLSFKPHEGEAAQHGVFYDDTKYDYMQHMRDLGSGEGPVTWVEASAPADKKKGKQKLEDALRDMDIGRGAETQSVGGSSMASDAKSLLPEEVLPSEFVKKRSYQDQQDVPDDIAGFQPDMDPRLREVLEALDDEEYVDDEEDIFAELTKDGHEVERDEWEYLGEQQAFDEGESQLGDNGWESDDTIRAASPPPNLQPADFVPQDGEDAKPPEDPQAQLPADPTGGAWIEEMKKFKAEDKAAKAQNKGHAAAAPSAIESSALSSLASGMQKKRKGAKTSTDNYSMTSSALARTDQQTLLDARFDKIIEEEDEMDEMADDEASGLGDNASMASGLTGMSKASKASKYSNMSGLSGVSGISSYSRATDSEAPQLQRSDFNSIMDDFLGNYSTTGKAARRVKRGGPQSGMEQLDEIRSNLGPARLRGKGAARAS</sequence>
<feature type="region of interest" description="Disordered" evidence="2">
    <location>
        <begin position="398"/>
        <end position="436"/>
    </location>
</feature>
<reference evidence="3 4" key="1">
    <citation type="submission" date="2017-01" db="EMBL/GenBank/DDBJ databases">
        <title>The recent genome duplication of the halophilic yeast Hortaea werneckii: insights from long-read sequencing.</title>
        <authorList>
            <person name="Sinha S."/>
            <person name="Flibotte S."/>
            <person name="Neira M."/>
            <person name="Lenassi M."/>
            <person name="Gostincar C."/>
            <person name="Stajich J.E."/>
            <person name="Nislow C.E."/>
        </authorList>
    </citation>
    <scope>NUCLEOTIDE SEQUENCE [LARGE SCALE GENOMIC DNA]</scope>
    <source>
        <strain evidence="3 4">EXF-2000</strain>
    </source>
</reference>
<dbReference type="AlphaFoldDB" id="A0A1Z5TDJ3"/>
<dbReference type="Pfam" id="PF04180">
    <property type="entry name" value="LTV"/>
    <property type="match status" value="1"/>
</dbReference>
<feature type="region of interest" description="Disordered" evidence="2">
    <location>
        <begin position="442"/>
        <end position="461"/>
    </location>
</feature>
<feature type="compositionally biased region" description="Basic residues" evidence="2">
    <location>
        <begin position="507"/>
        <end position="516"/>
    </location>
</feature>
<dbReference type="Proteomes" id="UP000194280">
    <property type="component" value="Unassembled WGS sequence"/>
</dbReference>
<feature type="region of interest" description="Disordered" evidence="2">
    <location>
        <begin position="120"/>
        <end position="150"/>
    </location>
</feature>
<feature type="compositionally biased region" description="Low complexity" evidence="2">
    <location>
        <begin position="328"/>
        <end position="352"/>
    </location>
</feature>
<dbReference type="EMBL" id="MUNK01000064">
    <property type="protein sequence ID" value="OTA34099.1"/>
    <property type="molecule type" value="Genomic_DNA"/>
</dbReference>
<name>A0A1Z5TDJ3_HORWE</name>
<feature type="compositionally biased region" description="Acidic residues" evidence="2">
    <location>
        <begin position="248"/>
        <end position="258"/>
    </location>
</feature>
<dbReference type="PANTHER" id="PTHR21531:SF0">
    <property type="entry name" value="PROTEIN LTV1 HOMOLOG"/>
    <property type="match status" value="1"/>
</dbReference>
<dbReference type="GO" id="GO:0005829">
    <property type="term" value="C:cytosol"/>
    <property type="evidence" value="ECO:0007669"/>
    <property type="project" value="TreeGrafter"/>
</dbReference>
<evidence type="ECO:0000313" key="4">
    <source>
        <dbReference type="Proteomes" id="UP000194280"/>
    </source>
</evidence>
<feature type="compositionally biased region" description="Basic and acidic residues" evidence="2">
    <location>
        <begin position="141"/>
        <end position="150"/>
    </location>
</feature>
<dbReference type="STRING" id="1157616.A0A1Z5TDJ3"/>
<dbReference type="PANTHER" id="PTHR21531">
    <property type="entry name" value="LOW-TEMPERATURE VIABILITY PROTEIN LTV1-RELATED"/>
    <property type="match status" value="1"/>
</dbReference>
<feature type="compositionally biased region" description="Polar residues" evidence="2">
    <location>
        <begin position="362"/>
        <end position="375"/>
    </location>
</feature>
<dbReference type="GO" id="GO:0042274">
    <property type="term" value="P:ribosomal small subunit biogenesis"/>
    <property type="evidence" value="ECO:0007669"/>
    <property type="project" value="InterPro"/>
</dbReference>
<dbReference type="GO" id="GO:0000056">
    <property type="term" value="P:ribosomal small subunit export from nucleus"/>
    <property type="evidence" value="ECO:0007669"/>
    <property type="project" value="TreeGrafter"/>
</dbReference>
<comment type="similarity">
    <text evidence="1">Belongs to the LTV1 family.</text>
</comment>
<organism evidence="3 4">
    <name type="scientific">Hortaea werneckii EXF-2000</name>
    <dbReference type="NCBI Taxonomy" id="1157616"/>
    <lineage>
        <taxon>Eukaryota</taxon>
        <taxon>Fungi</taxon>
        <taxon>Dikarya</taxon>
        <taxon>Ascomycota</taxon>
        <taxon>Pezizomycotina</taxon>
        <taxon>Dothideomycetes</taxon>
        <taxon>Dothideomycetidae</taxon>
        <taxon>Mycosphaerellales</taxon>
        <taxon>Teratosphaeriaceae</taxon>
        <taxon>Hortaea</taxon>
    </lineage>
</organism>
<dbReference type="GO" id="GO:0005634">
    <property type="term" value="C:nucleus"/>
    <property type="evidence" value="ECO:0007669"/>
    <property type="project" value="TreeGrafter"/>
</dbReference>
<dbReference type="FunCoup" id="A0A1Z5TDJ3">
    <property type="interactions" value="754"/>
</dbReference>
<evidence type="ECO:0000256" key="2">
    <source>
        <dbReference type="SAM" id="MobiDB-lite"/>
    </source>
</evidence>
<comment type="caution">
    <text evidence="3">The sequence shown here is derived from an EMBL/GenBank/DDBJ whole genome shotgun (WGS) entry which is preliminary data.</text>
</comment>
<gene>
    <name evidence="3" type="ORF">BTJ68_06875</name>
</gene>
<feature type="compositionally biased region" description="Polar residues" evidence="2">
    <location>
        <begin position="157"/>
        <end position="167"/>
    </location>
</feature>
<keyword evidence="4" id="KW-1185">Reference proteome</keyword>
<feature type="region of interest" description="Disordered" evidence="2">
    <location>
        <begin position="155"/>
        <end position="174"/>
    </location>
</feature>
<feature type="region of interest" description="Disordered" evidence="2">
    <location>
        <begin position="476"/>
        <end position="516"/>
    </location>
</feature>
<feature type="region of interest" description="Disordered" evidence="2">
    <location>
        <begin position="24"/>
        <end position="92"/>
    </location>
</feature>
<dbReference type="InterPro" id="IPR007307">
    <property type="entry name" value="Ltv1"/>
</dbReference>
<evidence type="ECO:0008006" key="5">
    <source>
        <dbReference type="Google" id="ProtNLM"/>
    </source>
</evidence>
<feature type="region of interest" description="Disordered" evidence="2">
    <location>
        <begin position="248"/>
        <end position="375"/>
    </location>
</feature>
<dbReference type="InParanoid" id="A0A1Z5TDJ3"/>
<dbReference type="GO" id="GO:0030688">
    <property type="term" value="C:preribosome, small subunit precursor"/>
    <property type="evidence" value="ECO:0007669"/>
    <property type="project" value="TreeGrafter"/>
</dbReference>
<dbReference type="VEuPathDB" id="FungiDB:BTJ68_06875"/>
<accession>A0A1Z5TDJ3</accession>
<evidence type="ECO:0000256" key="1">
    <source>
        <dbReference type="ARBA" id="ARBA00009078"/>
    </source>
</evidence>
<feature type="compositionally biased region" description="Basic and acidic residues" evidence="2">
    <location>
        <begin position="315"/>
        <end position="327"/>
    </location>
</feature>
<proteinExistence type="inferred from homology"/>
<feature type="region of interest" description="Disordered" evidence="2">
    <location>
        <begin position="187"/>
        <end position="206"/>
    </location>
</feature>
<protein>
    <recommendedName>
        <fullName evidence="5">Low temperature viability protein</fullName>
    </recommendedName>
</protein>
<dbReference type="OrthoDB" id="5852896at2759"/>